<reference evidence="3" key="1">
    <citation type="submission" date="2022-08" db="EMBL/GenBank/DDBJ databases">
        <title>Streptomyces changanensis sp. nov., an actinomycete isolated from soil.</title>
        <authorList>
            <person name="Wu H."/>
            <person name="Han L."/>
        </authorList>
    </citation>
    <scope>NUCLEOTIDE SEQUENCE</scope>
    <source>
        <strain evidence="3">HL-66</strain>
    </source>
</reference>
<evidence type="ECO:0000313" key="4">
    <source>
        <dbReference type="Proteomes" id="UP001060150"/>
    </source>
</evidence>
<evidence type="ECO:0000259" key="2">
    <source>
        <dbReference type="Pfam" id="PF03795"/>
    </source>
</evidence>
<dbReference type="SUPFAM" id="SSF54909">
    <property type="entry name" value="Dimeric alpha+beta barrel"/>
    <property type="match status" value="1"/>
</dbReference>
<evidence type="ECO:0000313" key="3">
    <source>
        <dbReference type="EMBL" id="UUS33471.1"/>
    </source>
</evidence>
<gene>
    <name evidence="3" type="ORF">NRO40_23415</name>
</gene>
<dbReference type="EMBL" id="CP102332">
    <property type="protein sequence ID" value="UUS33471.1"/>
    <property type="molecule type" value="Genomic_DNA"/>
</dbReference>
<sequence>MAEYLLLIYEDEARTSALEPADDAALVDEFQRFMARNATRVREGRRLAPTSAAVSARRDVDGGVRISDGAFVESKEVVAGYFLVEAADLDEALAVAGQVPVPHGGVEVRPIRSVRPTPDA</sequence>
<dbReference type="Proteomes" id="UP001060150">
    <property type="component" value="Chromosome"/>
</dbReference>
<dbReference type="Gene3D" id="3.30.70.1060">
    <property type="entry name" value="Dimeric alpha+beta barrel"/>
    <property type="match status" value="1"/>
</dbReference>
<dbReference type="PANTHER" id="PTHR35174:SF3">
    <property type="entry name" value="BLL7171 PROTEIN"/>
    <property type="match status" value="1"/>
</dbReference>
<protein>
    <submittedName>
        <fullName evidence="3">YciI family protein</fullName>
    </submittedName>
</protein>
<accession>A0ABY5NBU4</accession>
<feature type="domain" description="YCII-related" evidence="2">
    <location>
        <begin position="3"/>
        <end position="113"/>
    </location>
</feature>
<proteinExistence type="inferred from homology"/>
<dbReference type="InterPro" id="IPR011008">
    <property type="entry name" value="Dimeric_a/b-barrel"/>
</dbReference>
<dbReference type="Pfam" id="PF03795">
    <property type="entry name" value="YCII"/>
    <property type="match status" value="1"/>
</dbReference>
<dbReference type="InterPro" id="IPR005545">
    <property type="entry name" value="YCII"/>
</dbReference>
<comment type="similarity">
    <text evidence="1">Belongs to the YciI family.</text>
</comment>
<evidence type="ECO:0000256" key="1">
    <source>
        <dbReference type="ARBA" id="ARBA00007689"/>
    </source>
</evidence>
<keyword evidence="4" id="KW-1185">Reference proteome</keyword>
<dbReference type="PANTHER" id="PTHR35174">
    <property type="entry name" value="BLL7171 PROTEIN-RELATED"/>
    <property type="match status" value="1"/>
</dbReference>
<dbReference type="RefSeq" id="WP_079046931.1">
    <property type="nucleotide sequence ID" value="NZ_CP102332.1"/>
</dbReference>
<organism evidence="3 4">
    <name type="scientific">Streptomyces changanensis</name>
    <dbReference type="NCBI Taxonomy" id="2964669"/>
    <lineage>
        <taxon>Bacteria</taxon>
        <taxon>Bacillati</taxon>
        <taxon>Actinomycetota</taxon>
        <taxon>Actinomycetes</taxon>
        <taxon>Kitasatosporales</taxon>
        <taxon>Streptomycetaceae</taxon>
        <taxon>Streptomyces</taxon>
    </lineage>
</organism>
<name>A0ABY5NBU4_9ACTN</name>